<feature type="coiled-coil region" evidence="1">
    <location>
        <begin position="58"/>
        <end position="92"/>
    </location>
</feature>
<sequence>MFELYYFEISIFKISDVPLHLEFLVRFDVKNFTFWANNSCEYLYDEGYPKEFFFNNTVIESTSQESSIEKEYRRLEEERKLLEEECNRHKEECKHRQ</sequence>
<gene>
    <name evidence="2" type="ORF">DERYTH_LOCUS16282</name>
</gene>
<dbReference type="Proteomes" id="UP000789405">
    <property type="component" value="Unassembled WGS sequence"/>
</dbReference>
<accession>A0A9N9IRT0</accession>
<dbReference type="EMBL" id="CAJVPY010014018">
    <property type="protein sequence ID" value="CAG8744179.1"/>
    <property type="molecule type" value="Genomic_DNA"/>
</dbReference>
<proteinExistence type="predicted"/>
<evidence type="ECO:0000313" key="3">
    <source>
        <dbReference type="Proteomes" id="UP000789405"/>
    </source>
</evidence>
<keyword evidence="1" id="KW-0175">Coiled coil</keyword>
<dbReference type="AlphaFoldDB" id="A0A9N9IRT0"/>
<evidence type="ECO:0000313" key="2">
    <source>
        <dbReference type="EMBL" id="CAG8744179.1"/>
    </source>
</evidence>
<reference evidence="2" key="1">
    <citation type="submission" date="2021-06" db="EMBL/GenBank/DDBJ databases">
        <authorList>
            <person name="Kallberg Y."/>
            <person name="Tangrot J."/>
            <person name="Rosling A."/>
        </authorList>
    </citation>
    <scope>NUCLEOTIDE SEQUENCE</scope>
    <source>
        <strain evidence="2">MA453B</strain>
    </source>
</reference>
<keyword evidence="3" id="KW-1185">Reference proteome</keyword>
<organism evidence="2 3">
    <name type="scientific">Dentiscutata erythropus</name>
    <dbReference type="NCBI Taxonomy" id="1348616"/>
    <lineage>
        <taxon>Eukaryota</taxon>
        <taxon>Fungi</taxon>
        <taxon>Fungi incertae sedis</taxon>
        <taxon>Mucoromycota</taxon>
        <taxon>Glomeromycotina</taxon>
        <taxon>Glomeromycetes</taxon>
        <taxon>Diversisporales</taxon>
        <taxon>Gigasporaceae</taxon>
        <taxon>Dentiscutata</taxon>
    </lineage>
</organism>
<name>A0A9N9IRT0_9GLOM</name>
<evidence type="ECO:0000256" key="1">
    <source>
        <dbReference type="SAM" id="Coils"/>
    </source>
</evidence>
<comment type="caution">
    <text evidence="2">The sequence shown here is derived from an EMBL/GenBank/DDBJ whole genome shotgun (WGS) entry which is preliminary data.</text>
</comment>
<protein>
    <submittedName>
        <fullName evidence="2">28893_t:CDS:1</fullName>
    </submittedName>
</protein>